<sequence length="721" mass="78827">MARSESLSLTKQTDLTHGYITAGDRAYLIGAQNGAFPDLGWHVPGEMGGLWAHPVKLLDGFWLRVDGVWLTDAARFSSGAFWSAHDYELGDLQIVRRQFVPDGEPALIVRYTLRAASDRTVQLRFLARSDLQGVWLSERSGLQDGGDQAEFDPELQAWVIRDEHNPWSVVVGARGLVPVGSACGADLWGPEQTRGQGVSVALDYELPLTAEAEAVIEFVVAGSDAGEATARAAFGRASADPDALWASKAERYERLLASSALEVPDAAIARAWDWIKCNYDWMVRDMPGLGRALGAGAPDYVWLFGCDSAYAVLGCLALGQHEVAAETLDALRRISQQANGESGRVIHEATTRGHVFHPGNTQETPQFVKAVWQTFLWTGDTEFLRRNYPFCRQGLLGWVMGERCAPGEVLPHGSGIMEVAGLDLQMIDVAAYTAEALEALAGMADVLGDLDVAARSRQLAGAVCRRLEAAFWIEEEGMYGDLLATPREIASRLRELLDLSTRSQYVDHARPGVREAYGHLLARAEADPEQDVRRPWLLKNWIVITPLEAGLTPPHRAARLLARAESDEFTGPWGMYLNGIEQAAAMSINTGVLAVAELNYGRPDQALARVRSLAETLERHMPGAVPEILPDGGCFVQAWSGYGIAWPVVSQVFGLRPRAHERRLLLRPCFPAGWTRASLKGVRVGTNRFDLSWDGAVLTVASQEEGWAVEAEGVRVRHAAP</sequence>
<comment type="caution">
    <text evidence="1">The sequence shown here is derived from an EMBL/GenBank/DDBJ whole genome shotgun (WGS) entry which is preliminary data.</text>
</comment>
<evidence type="ECO:0000313" key="1">
    <source>
        <dbReference type="EMBL" id="MBP2017299.1"/>
    </source>
</evidence>
<protein>
    <recommendedName>
        <fullName evidence="3">Amylo-alpha-1,6-glucosidase</fullName>
    </recommendedName>
</protein>
<dbReference type="Proteomes" id="UP001519289">
    <property type="component" value="Unassembled WGS sequence"/>
</dbReference>
<organism evidence="1 2">
    <name type="scientific">Symbiobacterium terraclitae</name>
    <dbReference type="NCBI Taxonomy" id="557451"/>
    <lineage>
        <taxon>Bacteria</taxon>
        <taxon>Bacillati</taxon>
        <taxon>Bacillota</taxon>
        <taxon>Clostridia</taxon>
        <taxon>Eubacteriales</taxon>
        <taxon>Symbiobacteriaceae</taxon>
        <taxon>Symbiobacterium</taxon>
    </lineage>
</organism>
<dbReference type="RefSeq" id="WP_209465450.1">
    <property type="nucleotide sequence ID" value="NZ_JAGGLG010000004.1"/>
</dbReference>
<dbReference type="SUPFAM" id="SSF48208">
    <property type="entry name" value="Six-hairpin glycosidases"/>
    <property type="match status" value="1"/>
</dbReference>
<evidence type="ECO:0008006" key="3">
    <source>
        <dbReference type="Google" id="ProtNLM"/>
    </source>
</evidence>
<dbReference type="EMBL" id="JAGGLG010000004">
    <property type="protein sequence ID" value="MBP2017299.1"/>
    <property type="molecule type" value="Genomic_DNA"/>
</dbReference>
<evidence type="ECO:0000313" key="2">
    <source>
        <dbReference type="Proteomes" id="UP001519289"/>
    </source>
</evidence>
<proteinExistence type="predicted"/>
<keyword evidence="2" id="KW-1185">Reference proteome</keyword>
<accession>A0ABS4JS62</accession>
<dbReference type="Gene3D" id="1.50.10.10">
    <property type="match status" value="1"/>
</dbReference>
<dbReference type="InterPro" id="IPR012341">
    <property type="entry name" value="6hp_glycosidase-like_sf"/>
</dbReference>
<reference evidence="1 2" key="1">
    <citation type="submission" date="2021-03" db="EMBL/GenBank/DDBJ databases">
        <title>Genomic Encyclopedia of Type Strains, Phase IV (KMG-IV): sequencing the most valuable type-strain genomes for metagenomic binning, comparative biology and taxonomic classification.</title>
        <authorList>
            <person name="Goeker M."/>
        </authorList>
    </citation>
    <scope>NUCLEOTIDE SEQUENCE [LARGE SCALE GENOMIC DNA]</scope>
    <source>
        <strain evidence="1 2">DSM 27138</strain>
    </source>
</reference>
<dbReference type="InterPro" id="IPR008928">
    <property type="entry name" value="6-hairpin_glycosidase_sf"/>
</dbReference>
<gene>
    <name evidence="1" type="ORF">J2Z79_000682</name>
</gene>
<name>A0ABS4JS62_9FIRM</name>